<dbReference type="GO" id="GO:0000166">
    <property type="term" value="F:nucleotide binding"/>
    <property type="evidence" value="ECO:0007669"/>
    <property type="project" value="InterPro"/>
</dbReference>
<comment type="caution">
    <text evidence="4">The sequence shown here is derived from an EMBL/GenBank/DDBJ whole genome shotgun (WGS) entry which is preliminary data.</text>
</comment>
<evidence type="ECO:0000313" key="4">
    <source>
        <dbReference type="EMBL" id="PRD57703.1"/>
    </source>
</evidence>
<dbReference type="Pfam" id="PF22725">
    <property type="entry name" value="GFO_IDH_MocA_C3"/>
    <property type="match status" value="1"/>
</dbReference>
<evidence type="ECO:0000313" key="5">
    <source>
        <dbReference type="Proteomes" id="UP000238563"/>
    </source>
</evidence>
<organism evidence="4 5">
    <name type="scientific">Phyllobacterium myrsinacearum</name>
    <dbReference type="NCBI Taxonomy" id="28101"/>
    <lineage>
        <taxon>Bacteria</taxon>
        <taxon>Pseudomonadati</taxon>
        <taxon>Pseudomonadota</taxon>
        <taxon>Alphaproteobacteria</taxon>
        <taxon>Hyphomicrobiales</taxon>
        <taxon>Phyllobacteriaceae</taxon>
        <taxon>Phyllobacterium</taxon>
    </lineage>
</organism>
<dbReference type="GO" id="GO:0016491">
    <property type="term" value="F:oxidoreductase activity"/>
    <property type="evidence" value="ECO:0007669"/>
    <property type="project" value="UniProtKB-KW"/>
</dbReference>
<dbReference type="InterPro" id="IPR050463">
    <property type="entry name" value="Gfo/Idh/MocA_oxidrdct_glycsds"/>
</dbReference>
<reference evidence="4 5" key="1">
    <citation type="submission" date="2018-02" db="EMBL/GenBank/DDBJ databases">
        <title>The draft genome of Phyllobacterium myrsinacearum DSM5892.</title>
        <authorList>
            <person name="Li L."/>
            <person name="Liu L."/>
            <person name="Zhang X."/>
            <person name="Wang T."/>
        </authorList>
    </citation>
    <scope>NUCLEOTIDE SEQUENCE [LARGE SCALE GENOMIC DNA]</scope>
    <source>
        <strain evidence="4 5">DSM 5892</strain>
    </source>
</reference>
<keyword evidence="5" id="KW-1185">Reference proteome</keyword>
<dbReference type="AlphaFoldDB" id="A0A2S9JWJ3"/>
<dbReference type="SUPFAM" id="SSF55347">
    <property type="entry name" value="Glyceraldehyde-3-phosphate dehydrogenase-like, C-terminal domain"/>
    <property type="match status" value="1"/>
</dbReference>
<dbReference type="Gene3D" id="3.30.360.10">
    <property type="entry name" value="Dihydrodipicolinate Reductase, domain 2"/>
    <property type="match status" value="1"/>
</dbReference>
<dbReference type="InterPro" id="IPR036291">
    <property type="entry name" value="NAD(P)-bd_dom_sf"/>
</dbReference>
<keyword evidence="1" id="KW-0560">Oxidoreductase</keyword>
<name>A0A2S9JWJ3_9HYPH</name>
<dbReference type="Gene3D" id="3.40.50.720">
    <property type="entry name" value="NAD(P)-binding Rossmann-like Domain"/>
    <property type="match status" value="1"/>
</dbReference>
<dbReference type="PANTHER" id="PTHR43818">
    <property type="entry name" value="BCDNA.GH03377"/>
    <property type="match status" value="1"/>
</dbReference>
<proteinExistence type="predicted"/>
<dbReference type="Pfam" id="PF01408">
    <property type="entry name" value="GFO_IDH_MocA"/>
    <property type="match status" value="1"/>
</dbReference>
<protein>
    <submittedName>
        <fullName evidence="4">Myo-inositol 2-dehydrogenase</fullName>
    </submittedName>
</protein>
<gene>
    <name evidence="4" type="ORF">C5750_00655</name>
</gene>
<dbReference type="RefSeq" id="WP_105731946.1">
    <property type="nucleotide sequence ID" value="NZ_PVBT01000001.1"/>
</dbReference>
<dbReference type="InterPro" id="IPR055170">
    <property type="entry name" value="GFO_IDH_MocA-like_dom"/>
</dbReference>
<dbReference type="OrthoDB" id="9815825at2"/>
<dbReference type="Proteomes" id="UP000238563">
    <property type="component" value="Unassembled WGS sequence"/>
</dbReference>
<feature type="domain" description="Gfo/Idh/MocA-like oxidoreductase N-terminal" evidence="2">
    <location>
        <begin position="11"/>
        <end position="136"/>
    </location>
</feature>
<evidence type="ECO:0000259" key="3">
    <source>
        <dbReference type="Pfam" id="PF22725"/>
    </source>
</evidence>
<evidence type="ECO:0000256" key="1">
    <source>
        <dbReference type="ARBA" id="ARBA00023002"/>
    </source>
</evidence>
<dbReference type="InterPro" id="IPR000683">
    <property type="entry name" value="Gfo/Idh/MocA-like_OxRdtase_N"/>
</dbReference>
<sequence length="377" mass="41452">MSGQENARALGVGLIGTGFMGKCHALAWNSVRAVFGDVPPVRLVHLGEANAALASQRAAEFGFAKASGDWRAVISDPDVDIVSITTPNQFHPEMALAALQAGKHVWCEKPMAPAFDDAKAMTAAAKQSGKVAALGYNYIQGPAIRHIRQLLAEKIIGDVNHLRIEMDEDFMADPDALFYWKHAATSGYGALDDFAVHPLSLLWALFGRVSRVMCDMSKPYAERRTQDGGMKAVETYDSASVLLHMENGVAGTLQVNRSAWGRKGRIALQIFGSKGSILFDQERANEFQLYVTADRPTEQGYRTILTAPHHDPYGRFIPAPGHGLGFNDLKIIECHELIKRINGETAHLIGFEDGLEIERTVHAMARSFNEQRWVDVR</sequence>
<dbReference type="EMBL" id="PVBT01000001">
    <property type="protein sequence ID" value="PRD57703.1"/>
    <property type="molecule type" value="Genomic_DNA"/>
</dbReference>
<accession>A0A2S9JWJ3</accession>
<dbReference type="SUPFAM" id="SSF51735">
    <property type="entry name" value="NAD(P)-binding Rossmann-fold domains"/>
    <property type="match status" value="1"/>
</dbReference>
<dbReference type="PANTHER" id="PTHR43818:SF11">
    <property type="entry name" value="BCDNA.GH03377"/>
    <property type="match status" value="1"/>
</dbReference>
<evidence type="ECO:0000259" key="2">
    <source>
        <dbReference type="Pfam" id="PF01408"/>
    </source>
</evidence>
<feature type="domain" description="GFO/IDH/MocA-like oxidoreductase" evidence="3">
    <location>
        <begin position="144"/>
        <end position="277"/>
    </location>
</feature>